<dbReference type="EMBL" id="JAUZQC010000010">
    <property type="protein sequence ID" value="KAK5865084.1"/>
    <property type="molecule type" value="Genomic_DNA"/>
</dbReference>
<reference evidence="1 2" key="2">
    <citation type="journal article" date="2023" name="Mol. Biol. Evol.">
        <title>Genomics of Secondarily Temperate Adaptation in the Only Non-Antarctic Icefish.</title>
        <authorList>
            <person name="Rivera-Colon A.G."/>
            <person name="Rayamajhi N."/>
            <person name="Minhas B.F."/>
            <person name="Madrigal G."/>
            <person name="Bilyk K.T."/>
            <person name="Yoon V."/>
            <person name="Hune M."/>
            <person name="Gregory S."/>
            <person name="Cheng C.H.C."/>
            <person name="Catchen J.M."/>
        </authorList>
    </citation>
    <scope>NUCLEOTIDE SEQUENCE [LARGE SCALE GENOMIC DNA]</scope>
    <source>
        <strain evidence="1">JMC-PN-2008</strain>
    </source>
</reference>
<evidence type="ECO:0000313" key="2">
    <source>
        <dbReference type="Proteomes" id="UP001346869"/>
    </source>
</evidence>
<gene>
    <name evidence="1" type="ORF">PBY51_016275</name>
</gene>
<sequence>MKRNQRPATHFLGAWGQGPSMAQLGLLRALRREGTPLVPRGQTTPCCCPAGHKMPGKGRTQMEAFVCQC</sequence>
<proteinExistence type="predicted"/>
<reference evidence="1 2" key="1">
    <citation type="journal article" date="2023" name="Genes (Basel)">
        <title>Chromosome-Level Genome Assembly and Circadian Gene Repertoire of the Patagonia Blennie Eleginops maclovinus-The Closest Ancestral Proxy of Antarctic Cryonotothenioids.</title>
        <authorList>
            <person name="Cheng C.C."/>
            <person name="Rivera-Colon A.G."/>
            <person name="Minhas B.F."/>
            <person name="Wilson L."/>
            <person name="Rayamajhi N."/>
            <person name="Vargas-Chacoff L."/>
            <person name="Catchen J.M."/>
        </authorList>
    </citation>
    <scope>NUCLEOTIDE SEQUENCE [LARGE SCALE GENOMIC DNA]</scope>
    <source>
        <strain evidence="1">JMC-PN-2008</strain>
    </source>
</reference>
<name>A0AAN7XR57_ELEMC</name>
<evidence type="ECO:0000313" key="1">
    <source>
        <dbReference type="EMBL" id="KAK5865084.1"/>
    </source>
</evidence>
<accession>A0AAN7XR57</accession>
<dbReference type="Proteomes" id="UP001346869">
    <property type="component" value="Unassembled WGS sequence"/>
</dbReference>
<comment type="caution">
    <text evidence="1">The sequence shown here is derived from an EMBL/GenBank/DDBJ whole genome shotgun (WGS) entry which is preliminary data.</text>
</comment>
<organism evidence="1 2">
    <name type="scientific">Eleginops maclovinus</name>
    <name type="common">Patagonian blennie</name>
    <name type="synonym">Eleginus maclovinus</name>
    <dbReference type="NCBI Taxonomy" id="56733"/>
    <lineage>
        <taxon>Eukaryota</taxon>
        <taxon>Metazoa</taxon>
        <taxon>Chordata</taxon>
        <taxon>Craniata</taxon>
        <taxon>Vertebrata</taxon>
        <taxon>Euteleostomi</taxon>
        <taxon>Actinopterygii</taxon>
        <taxon>Neopterygii</taxon>
        <taxon>Teleostei</taxon>
        <taxon>Neoteleostei</taxon>
        <taxon>Acanthomorphata</taxon>
        <taxon>Eupercaria</taxon>
        <taxon>Perciformes</taxon>
        <taxon>Notothenioidei</taxon>
        <taxon>Eleginopidae</taxon>
        <taxon>Eleginops</taxon>
    </lineage>
</organism>
<dbReference type="AlphaFoldDB" id="A0AAN7XR57"/>
<protein>
    <submittedName>
        <fullName evidence="1">Uncharacterized protein</fullName>
    </submittedName>
</protein>
<keyword evidence="2" id="KW-1185">Reference proteome</keyword>